<dbReference type="InterPro" id="IPR036366">
    <property type="entry name" value="PGBDSf"/>
</dbReference>
<dbReference type="PANTHER" id="PTHR30404">
    <property type="entry name" value="N-ACETYLMURAMOYL-L-ALANINE AMIDASE"/>
    <property type="match status" value="1"/>
</dbReference>
<dbReference type="PANTHER" id="PTHR30404:SF0">
    <property type="entry name" value="N-ACETYLMURAMOYL-L-ALANINE AMIDASE AMIC"/>
    <property type="match status" value="1"/>
</dbReference>
<gene>
    <name evidence="3" type="ORF">UFOPK3773_00798</name>
</gene>
<dbReference type="GO" id="GO:0030288">
    <property type="term" value="C:outer membrane-bounded periplasmic space"/>
    <property type="evidence" value="ECO:0007669"/>
    <property type="project" value="TreeGrafter"/>
</dbReference>
<dbReference type="InterPro" id="IPR002477">
    <property type="entry name" value="Peptidoglycan-bd-like"/>
</dbReference>
<dbReference type="SMART" id="SM00646">
    <property type="entry name" value="Ami_3"/>
    <property type="match status" value="1"/>
</dbReference>
<dbReference type="EMBL" id="CAFBNF010000067">
    <property type="protein sequence ID" value="CAB4940036.1"/>
    <property type="molecule type" value="Genomic_DNA"/>
</dbReference>
<dbReference type="Pfam" id="PF01471">
    <property type="entry name" value="PG_binding_1"/>
    <property type="match status" value="2"/>
</dbReference>
<dbReference type="InterPro" id="IPR036365">
    <property type="entry name" value="PGBD-like_sf"/>
</dbReference>
<evidence type="ECO:0000256" key="1">
    <source>
        <dbReference type="ARBA" id="ARBA00022801"/>
    </source>
</evidence>
<organism evidence="3">
    <name type="scientific">freshwater metagenome</name>
    <dbReference type="NCBI Taxonomy" id="449393"/>
    <lineage>
        <taxon>unclassified sequences</taxon>
        <taxon>metagenomes</taxon>
        <taxon>ecological metagenomes</taxon>
    </lineage>
</organism>
<name>A0A6J7JA77_9ZZZZ</name>
<dbReference type="GO" id="GO:0008745">
    <property type="term" value="F:N-acetylmuramoyl-L-alanine amidase activity"/>
    <property type="evidence" value="ECO:0007669"/>
    <property type="project" value="InterPro"/>
</dbReference>
<dbReference type="InterPro" id="IPR002508">
    <property type="entry name" value="MurNAc-LAA_cat"/>
</dbReference>
<dbReference type="Gene3D" id="3.40.630.40">
    <property type="entry name" value="Zn-dependent exopeptidases"/>
    <property type="match status" value="1"/>
</dbReference>
<dbReference type="InterPro" id="IPR050695">
    <property type="entry name" value="N-acetylmuramoyl_amidase_3"/>
</dbReference>
<protein>
    <submittedName>
        <fullName evidence="3">Unannotated protein</fullName>
    </submittedName>
</protein>
<keyword evidence="1" id="KW-0378">Hydrolase</keyword>
<evidence type="ECO:0000259" key="2">
    <source>
        <dbReference type="SMART" id="SM00646"/>
    </source>
</evidence>
<reference evidence="3" key="1">
    <citation type="submission" date="2020-05" db="EMBL/GenBank/DDBJ databases">
        <authorList>
            <person name="Chiriac C."/>
            <person name="Salcher M."/>
            <person name="Ghai R."/>
            <person name="Kavagutti S V."/>
        </authorList>
    </citation>
    <scope>NUCLEOTIDE SEQUENCE</scope>
</reference>
<accession>A0A6J7JA77</accession>
<dbReference type="SUPFAM" id="SSF53187">
    <property type="entry name" value="Zn-dependent exopeptidases"/>
    <property type="match status" value="1"/>
</dbReference>
<dbReference type="Gene3D" id="1.10.101.10">
    <property type="entry name" value="PGBD-like superfamily/PGBD"/>
    <property type="match status" value="2"/>
</dbReference>
<dbReference type="GO" id="GO:0009253">
    <property type="term" value="P:peptidoglycan catabolic process"/>
    <property type="evidence" value="ECO:0007669"/>
    <property type="project" value="InterPro"/>
</dbReference>
<sequence>MVEVRDRLARLGLLEFPVVGDPAALEFDDNVDEAVRLFQQSRSLIADGIVGPETFRRLEEARWSLGDRVLSYRFGHPVSGDDVAELQQRLSTMGFDCGRVDSSLGQRTEAAVREFQRNVGLPIDGMVGPAVFRALDQLRNTVAGGAPSQLREEMVLENVTTGVADKVVVIDPAHTPPDADRDIGGMRRSTVVDVLAARVEGRLAALGTSVHLTRAVSRADGSVTDPAARAEFANRIGADLVVSLHVDTHSNPHARGLSTYYFGGDRYGTSSVLGARAAELVQAEVLARTDLLDCRSHATTWTLLRLTRMPAIRVDSGYLTNPGDRSRLADPHFIDTLAEGIAQGVVRYFSPGQLDDDVEAVSTA</sequence>
<dbReference type="SUPFAM" id="SSF47090">
    <property type="entry name" value="PGBD-like"/>
    <property type="match status" value="2"/>
</dbReference>
<dbReference type="AlphaFoldDB" id="A0A6J7JA77"/>
<proteinExistence type="predicted"/>
<dbReference type="CDD" id="cd02696">
    <property type="entry name" value="MurNAc-LAA"/>
    <property type="match status" value="1"/>
</dbReference>
<evidence type="ECO:0000313" key="3">
    <source>
        <dbReference type="EMBL" id="CAB4940036.1"/>
    </source>
</evidence>
<dbReference type="Pfam" id="PF01520">
    <property type="entry name" value="Amidase_3"/>
    <property type="match status" value="1"/>
</dbReference>
<feature type="domain" description="MurNAc-LAA" evidence="2">
    <location>
        <begin position="230"/>
        <end position="346"/>
    </location>
</feature>